<dbReference type="Pfam" id="PF03067">
    <property type="entry name" value="LPMO_10"/>
    <property type="match status" value="1"/>
</dbReference>
<name>A0A6A6JS60_WESOR</name>
<feature type="non-terminal residue" evidence="10">
    <location>
        <position position="232"/>
    </location>
</feature>
<dbReference type="InterPro" id="IPR004302">
    <property type="entry name" value="Cellulose/chitin-bd_N"/>
</dbReference>
<dbReference type="GeneID" id="54547999"/>
<feature type="compositionally biased region" description="Low complexity" evidence="7">
    <location>
        <begin position="204"/>
        <end position="222"/>
    </location>
</feature>
<evidence type="ECO:0000256" key="6">
    <source>
        <dbReference type="ARBA" id="ARBA00034311"/>
    </source>
</evidence>
<dbReference type="AlphaFoldDB" id="A0A6A6JS60"/>
<dbReference type="Gene3D" id="2.70.50.70">
    <property type="match status" value="1"/>
</dbReference>
<feature type="signal peptide" evidence="8">
    <location>
        <begin position="1"/>
        <end position="16"/>
    </location>
</feature>
<keyword evidence="3" id="KW-0186">Copper</keyword>
<dbReference type="PANTHER" id="PTHR36575">
    <property type="entry name" value="BINDING PROTEIN, PUTATIVE (AFU_ORTHOLOGUE AFUA_1G14430)-RELATED"/>
    <property type="match status" value="1"/>
</dbReference>
<dbReference type="EMBL" id="ML986486">
    <property type="protein sequence ID" value="KAF2279440.1"/>
    <property type="molecule type" value="Genomic_DNA"/>
</dbReference>
<sequence length="232" mass="23968">FSTSFALASFVASVAGHGFVTDPPARRAGKAMAAACGQQVFNNQAADTYGNVQGILQVARGQSDFNADACNVWLCKGFQFADNAANVQTFSAGQTVPITVDIRAPHTGTANVSIVKTSSNSIIGSPLISFDSYASNSAPIPENQKNFDITIPSDLGSQCANPGDCVIQWYWDARSIDQTYEACIDFTVSGSGGSPAPSDPAPAPTTTTRPTAVPTAGVPTTTLIPVPTSSPT</sequence>
<evidence type="ECO:0000256" key="4">
    <source>
        <dbReference type="ARBA" id="ARBA00023157"/>
    </source>
</evidence>
<accession>A0A6A6JS60</accession>
<evidence type="ECO:0000256" key="2">
    <source>
        <dbReference type="ARBA" id="ARBA00022723"/>
    </source>
</evidence>
<dbReference type="GO" id="GO:0046872">
    <property type="term" value="F:metal ion binding"/>
    <property type="evidence" value="ECO:0007669"/>
    <property type="project" value="UniProtKB-KW"/>
</dbReference>
<comment type="similarity">
    <text evidence="6">Belongs to the polysaccharide monooxygenase AA13 family.</text>
</comment>
<dbReference type="RefSeq" id="XP_033656979.1">
    <property type="nucleotide sequence ID" value="XM_033794824.1"/>
</dbReference>
<dbReference type="OrthoDB" id="120613at2759"/>
<keyword evidence="11" id="KW-1185">Reference proteome</keyword>
<dbReference type="PANTHER" id="PTHR36575:SF2">
    <property type="entry name" value="CHITIN-BINDING TYPE-4 DOMAIN-CONTAINING PROTEIN-RELATED"/>
    <property type="match status" value="1"/>
</dbReference>
<keyword evidence="5" id="KW-0325">Glycoprotein</keyword>
<feature type="domain" description="Chitin-binding type-4" evidence="9">
    <location>
        <begin position="17"/>
        <end position="186"/>
    </location>
</feature>
<reference evidence="10" key="1">
    <citation type="journal article" date="2020" name="Stud. Mycol.">
        <title>101 Dothideomycetes genomes: a test case for predicting lifestyles and emergence of pathogens.</title>
        <authorList>
            <person name="Haridas S."/>
            <person name="Albert R."/>
            <person name="Binder M."/>
            <person name="Bloem J."/>
            <person name="Labutti K."/>
            <person name="Salamov A."/>
            <person name="Andreopoulos B."/>
            <person name="Baker S."/>
            <person name="Barry K."/>
            <person name="Bills G."/>
            <person name="Bluhm B."/>
            <person name="Cannon C."/>
            <person name="Castanera R."/>
            <person name="Culley D."/>
            <person name="Daum C."/>
            <person name="Ezra D."/>
            <person name="Gonzalez J."/>
            <person name="Henrissat B."/>
            <person name="Kuo A."/>
            <person name="Liang C."/>
            <person name="Lipzen A."/>
            <person name="Lutzoni F."/>
            <person name="Magnuson J."/>
            <person name="Mondo S."/>
            <person name="Nolan M."/>
            <person name="Ohm R."/>
            <person name="Pangilinan J."/>
            <person name="Park H.-J."/>
            <person name="Ramirez L."/>
            <person name="Alfaro M."/>
            <person name="Sun H."/>
            <person name="Tritt A."/>
            <person name="Yoshinaga Y."/>
            <person name="Zwiers L.-H."/>
            <person name="Turgeon B."/>
            <person name="Goodwin S."/>
            <person name="Spatafora J."/>
            <person name="Crous P."/>
            <person name="Grigoriev I."/>
        </authorList>
    </citation>
    <scope>NUCLEOTIDE SEQUENCE</scope>
    <source>
        <strain evidence="10">CBS 379.55</strain>
    </source>
</reference>
<feature type="chain" id="PRO_5025513517" description="Chitin-binding type-4 domain-containing protein" evidence="8">
    <location>
        <begin position="17"/>
        <end position="232"/>
    </location>
</feature>
<keyword evidence="4" id="KW-1015">Disulfide bond</keyword>
<feature type="non-terminal residue" evidence="10">
    <location>
        <position position="1"/>
    </location>
</feature>
<evidence type="ECO:0000313" key="10">
    <source>
        <dbReference type="EMBL" id="KAF2279440.1"/>
    </source>
</evidence>
<feature type="region of interest" description="Disordered" evidence="7">
    <location>
        <begin position="191"/>
        <end position="232"/>
    </location>
</feature>
<evidence type="ECO:0000313" key="11">
    <source>
        <dbReference type="Proteomes" id="UP000800097"/>
    </source>
</evidence>
<keyword evidence="2" id="KW-0479">Metal-binding</keyword>
<proteinExistence type="inferred from homology"/>
<evidence type="ECO:0000256" key="3">
    <source>
        <dbReference type="ARBA" id="ARBA00023008"/>
    </source>
</evidence>
<evidence type="ECO:0000256" key="1">
    <source>
        <dbReference type="ARBA" id="ARBA00001973"/>
    </source>
</evidence>
<protein>
    <recommendedName>
        <fullName evidence="9">Chitin-binding type-4 domain-containing protein</fullName>
    </recommendedName>
</protein>
<evidence type="ECO:0000256" key="5">
    <source>
        <dbReference type="ARBA" id="ARBA00023180"/>
    </source>
</evidence>
<comment type="cofactor">
    <cofactor evidence="1">
        <name>Cu(2+)</name>
        <dbReference type="ChEBI" id="CHEBI:29036"/>
    </cofactor>
</comment>
<organism evidence="10 11">
    <name type="scientific">Westerdykella ornata</name>
    <dbReference type="NCBI Taxonomy" id="318751"/>
    <lineage>
        <taxon>Eukaryota</taxon>
        <taxon>Fungi</taxon>
        <taxon>Dikarya</taxon>
        <taxon>Ascomycota</taxon>
        <taxon>Pezizomycotina</taxon>
        <taxon>Dothideomycetes</taxon>
        <taxon>Pleosporomycetidae</taxon>
        <taxon>Pleosporales</taxon>
        <taxon>Sporormiaceae</taxon>
        <taxon>Westerdykella</taxon>
    </lineage>
</organism>
<evidence type="ECO:0000256" key="7">
    <source>
        <dbReference type="SAM" id="MobiDB-lite"/>
    </source>
</evidence>
<dbReference type="Proteomes" id="UP000800097">
    <property type="component" value="Unassembled WGS sequence"/>
</dbReference>
<gene>
    <name evidence="10" type="ORF">EI97DRAFT_349608</name>
</gene>
<keyword evidence="8" id="KW-0732">Signal</keyword>
<dbReference type="InterPro" id="IPR052282">
    <property type="entry name" value="Starch-active_LPMO"/>
</dbReference>
<evidence type="ECO:0000259" key="9">
    <source>
        <dbReference type="Pfam" id="PF03067"/>
    </source>
</evidence>
<evidence type="ECO:0000256" key="8">
    <source>
        <dbReference type="SAM" id="SignalP"/>
    </source>
</evidence>